<dbReference type="EMBL" id="CP036261">
    <property type="protein sequence ID" value="QDS86009.1"/>
    <property type="molecule type" value="Genomic_DNA"/>
</dbReference>
<dbReference type="RefSeq" id="WP_231745885.1">
    <property type="nucleotide sequence ID" value="NZ_CP036261.1"/>
</dbReference>
<dbReference type="KEGG" id="ruv:EC9_01670"/>
<dbReference type="Proteomes" id="UP000319557">
    <property type="component" value="Chromosome"/>
</dbReference>
<protein>
    <recommendedName>
        <fullName evidence="3">GYF domain-containing protein</fullName>
    </recommendedName>
</protein>
<organism evidence="1 2">
    <name type="scientific">Rosistilla ulvae</name>
    <dbReference type="NCBI Taxonomy" id="1930277"/>
    <lineage>
        <taxon>Bacteria</taxon>
        <taxon>Pseudomonadati</taxon>
        <taxon>Planctomycetota</taxon>
        <taxon>Planctomycetia</taxon>
        <taxon>Pirellulales</taxon>
        <taxon>Pirellulaceae</taxon>
        <taxon>Rosistilla</taxon>
    </lineage>
</organism>
<proteinExistence type="predicted"/>
<reference evidence="1 2" key="1">
    <citation type="submission" date="2019-02" db="EMBL/GenBank/DDBJ databases">
        <title>Deep-cultivation of Planctomycetes and their phenomic and genomic characterization uncovers novel biology.</title>
        <authorList>
            <person name="Wiegand S."/>
            <person name="Jogler M."/>
            <person name="Boedeker C."/>
            <person name="Pinto D."/>
            <person name="Vollmers J."/>
            <person name="Rivas-Marin E."/>
            <person name="Kohn T."/>
            <person name="Peeters S.H."/>
            <person name="Heuer A."/>
            <person name="Rast P."/>
            <person name="Oberbeckmann S."/>
            <person name="Bunk B."/>
            <person name="Jeske O."/>
            <person name="Meyerdierks A."/>
            <person name="Storesund J.E."/>
            <person name="Kallscheuer N."/>
            <person name="Luecker S."/>
            <person name="Lage O.M."/>
            <person name="Pohl T."/>
            <person name="Merkel B.J."/>
            <person name="Hornburger P."/>
            <person name="Mueller R.-W."/>
            <person name="Bruemmer F."/>
            <person name="Labrenz M."/>
            <person name="Spormann A.M."/>
            <person name="Op den Camp H."/>
            <person name="Overmann J."/>
            <person name="Amann R."/>
            <person name="Jetten M.S.M."/>
            <person name="Mascher T."/>
            <person name="Medema M.H."/>
            <person name="Devos D.P."/>
            <person name="Kaster A.-K."/>
            <person name="Ovreas L."/>
            <person name="Rohde M."/>
            <person name="Galperin M.Y."/>
            <person name="Jogler C."/>
        </authorList>
    </citation>
    <scope>NUCLEOTIDE SEQUENCE [LARGE SCALE GENOMIC DNA]</scope>
    <source>
        <strain evidence="1 2">EC9</strain>
    </source>
</reference>
<name>A0A517LTT8_9BACT</name>
<evidence type="ECO:0008006" key="3">
    <source>
        <dbReference type="Google" id="ProtNLM"/>
    </source>
</evidence>
<sequence length="71" mass="8503">MSVNWYYMKRGWLGSKRVGPIREPEFLHRIDSGEIRPETLIRCLSKTRGAWVFMRTITPAMKRWNEKHPTV</sequence>
<dbReference type="AlphaFoldDB" id="A0A517LTT8"/>
<evidence type="ECO:0000313" key="1">
    <source>
        <dbReference type="EMBL" id="QDS86009.1"/>
    </source>
</evidence>
<evidence type="ECO:0000313" key="2">
    <source>
        <dbReference type="Proteomes" id="UP000319557"/>
    </source>
</evidence>
<keyword evidence="2" id="KW-1185">Reference proteome</keyword>
<gene>
    <name evidence="1" type="ORF">EC9_01670</name>
</gene>
<accession>A0A517LTT8</accession>